<dbReference type="AlphaFoldDB" id="A0A1F6DU31"/>
<sequence length="214" mass="22469">MRSLILGILFIIIVGIGGLVYRNAVERPVRPVVCPLDAKMCPDGTAVGRTGLSCTFPTCPAPNVSLESVDIAFAMPSGFMPVGLPDAASVASYRKDGPTPTEPSEIIIRRYAIAPSSTAIATIQETAIGGASGAPVSATSFSSTVLGAHRFTVVSIERFEAVIDTAYYLARSADVLRFDAIDRGVVNWTDPSLDTTALPAVTALRQLLVTLQGE</sequence>
<proteinExistence type="predicted"/>
<accession>A0A1F6DU31</accession>
<evidence type="ECO:0000313" key="1">
    <source>
        <dbReference type="EMBL" id="OGG64955.1"/>
    </source>
</evidence>
<dbReference type="EMBL" id="MFLJ01000006">
    <property type="protein sequence ID" value="OGG64955.1"/>
    <property type="molecule type" value="Genomic_DNA"/>
</dbReference>
<name>A0A1F6DU31_9BACT</name>
<dbReference type="Proteomes" id="UP000177232">
    <property type="component" value="Unassembled WGS sequence"/>
</dbReference>
<organism evidence="1 2">
    <name type="scientific">Candidatus Kaiserbacteria bacterium RIFCSPHIGHO2_02_FULL_55_17</name>
    <dbReference type="NCBI Taxonomy" id="1798496"/>
    <lineage>
        <taxon>Bacteria</taxon>
        <taxon>Candidatus Kaiseribacteriota</taxon>
    </lineage>
</organism>
<evidence type="ECO:0000313" key="2">
    <source>
        <dbReference type="Proteomes" id="UP000177232"/>
    </source>
</evidence>
<gene>
    <name evidence="1" type="ORF">A3C94_01555</name>
</gene>
<reference evidence="1 2" key="1">
    <citation type="journal article" date="2016" name="Nat. Commun.">
        <title>Thousands of microbial genomes shed light on interconnected biogeochemical processes in an aquifer system.</title>
        <authorList>
            <person name="Anantharaman K."/>
            <person name="Brown C.T."/>
            <person name="Hug L.A."/>
            <person name="Sharon I."/>
            <person name="Castelle C.J."/>
            <person name="Probst A.J."/>
            <person name="Thomas B.C."/>
            <person name="Singh A."/>
            <person name="Wilkins M.J."/>
            <person name="Karaoz U."/>
            <person name="Brodie E.L."/>
            <person name="Williams K.H."/>
            <person name="Hubbard S.S."/>
            <person name="Banfield J.F."/>
        </authorList>
    </citation>
    <scope>NUCLEOTIDE SEQUENCE [LARGE SCALE GENOMIC DNA]</scope>
</reference>
<dbReference type="STRING" id="1798496.A3C94_01555"/>
<protein>
    <submittedName>
        <fullName evidence="1">Uncharacterized protein</fullName>
    </submittedName>
</protein>
<comment type="caution">
    <text evidence="1">The sequence shown here is derived from an EMBL/GenBank/DDBJ whole genome shotgun (WGS) entry which is preliminary data.</text>
</comment>